<dbReference type="Gene3D" id="3.30.2310.20">
    <property type="entry name" value="RelE-like"/>
    <property type="match status" value="1"/>
</dbReference>
<dbReference type="InterPro" id="IPR035093">
    <property type="entry name" value="RelE/ParE_toxin_dom_sf"/>
</dbReference>
<accession>A0A7G9YV37</accession>
<dbReference type="AlphaFoldDB" id="A0A7G9YV37"/>
<dbReference type="SUPFAM" id="SSF143011">
    <property type="entry name" value="RelE-like"/>
    <property type="match status" value="1"/>
</dbReference>
<protein>
    <submittedName>
        <fullName evidence="2">Uncharacterized protein</fullName>
    </submittedName>
</protein>
<dbReference type="EMBL" id="MT631481">
    <property type="protein sequence ID" value="QNO51871.1"/>
    <property type="molecule type" value="Genomic_DNA"/>
</dbReference>
<dbReference type="Pfam" id="PF05016">
    <property type="entry name" value="ParE_toxin"/>
    <property type="match status" value="1"/>
</dbReference>
<dbReference type="NCBIfam" id="TIGR02385">
    <property type="entry name" value="RelE_StbE"/>
    <property type="match status" value="1"/>
</dbReference>
<organism evidence="2">
    <name type="scientific">Candidatus Methanophagaceae archaeon ANME-1 ERB6</name>
    <dbReference type="NCBI Taxonomy" id="2759912"/>
    <lineage>
        <taxon>Archaea</taxon>
        <taxon>Methanobacteriati</taxon>
        <taxon>Methanobacteriota</taxon>
        <taxon>Stenosarchaea group</taxon>
        <taxon>Methanomicrobia</taxon>
        <taxon>Candidatus Methanophagales</taxon>
        <taxon>Candidatus Methanophagaceae</taxon>
    </lineage>
</organism>
<name>A0A7G9YV37_9EURY</name>
<sequence length="88" mass="10435">MNSYSQDIDEELISKLRRLAKRDKTLYTAVQKKLVQITEKPYLGKPLHGKLKGKRRVHIGHFVLIYGIDEKERRVIFLDFAHHDEAYK</sequence>
<evidence type="ECO:0000256" key="1">
    <source>
        <dbReference type="ARBA" id="ARBA00022649"/>
    </source>
</evidence>
<gene>
    <name evidence="2" type="ORF">DNKLAFBN_00011</name>
</gene>
<dbReference type="InterPro" id="IPR007712">
    <property type="entry name" value="RelE/ParE_toxin"/>
</dbReference>
<keyword evidence="1" id="KW-1277">Toxin-antitoxin system</keyword>
<proteinExistence type="predicted"/>
<evidence type="ECO:0000313" key="2">
    <source>
        <dbReference type="EMBL" id="QNO51871.1"/>
    </source>
</evidence>
<reference evidence="2" key="1">
    <citation type="submission" date="2020-06" db="EMBL/GenBank/DDBJ databases">
        <title>Unique genomic features of the anaerobic methanotrophic archaea.</title>
        <authorList>
            <person name="Chadwick G.L."/>
            <person name="Skennerton C.T."/>
            <person name="Laso-Perez R."/>
            <person name="Leu A.O."/>
            <person name="Speth D.R."/>
            <person name="Yu H."/>
            <person name="Morgan-Lang C."/>
            <person name="Hatzenpichler R."/>
            <person name="Goudeau D."/>
            <person name="Malmstrom R."/>
            <person name="Brazelton W.J."/>
            <person name="Woyke T."/>
            <person name="Hallam S.J."/>
            <person name="Tyson G.W."/>
            <person name="Wegener G."/>
            <person name="Boetius A."/>
            <person name="Orphan V."/>
        </authorList>
    </citation>
    <scope>NUCLEOTIDE SEQUENCE</scope>
</reference>